<evidence type="ECO:0000313" key="7">
    <source>
        <dbReference type="WBParaSite" id="BXY_0137100.1"/>
    </source>
</evidence>
<comment type="similarity">
    <text evidence="1">Belongs to the thioredoxin family.</text>
</comment>
<evidence type="ECO:0000259" key="3">
    <source>
        <dbReference type="Pfam" id="PF06110"/>
    </source>
</evidence>
<dbReference type="Proteomes" id="UP000095284">
    <property type="component" value="Unplaced"/>
</dbReference>
<dbReference type="InterPro" id="IPR045108">
    <property type="entry name" value="TXNDC17-like"/>
</dbReference>
<dbReference type="WBParaSite" id="BXY_0137100.1">
    <property type="protein sequence ID" value="BXY_0137100.1"/>
    <property type="gene ID" value="BXY_0137100"/>
</dbReference>
<feature type="domain" description="Thioredoxin" evidence="3">
    <location>
        <begin position="7"/>
        <end position="116"/>
    </location>
</feature>
<evidence type="ECO:0000313" key="4">
    <source>
        <dbReference type="EMBL" id="CAD5209027.1"/>
    </source>
</evidence>
<dbReference type="InterPro" id="IPR010357">
    <property type="entry name" value="TXNDC17_dom"/>
</dbReference>
<proteinExistence type="inferred from homology"/>
<dbReference type="Gene3D" id="3.40.30.10">
    <property type="entry name" value="Glutaredoxin"/>
    <property type="match status" value="1"/>
</dbReference>
<sequence>MPFHIIEGFEALKKHVEASKAEKLVIYFRGTKVNGSNWCPDCRISDDNVENTLKELGSTIDTVVCDVGHRDFWKDNSNPFKSQLKITGIPTLYNWKTGEKVTDEKELAKKEVVLNFCK</sequence>
<dbReference type="PANTHER" id="PTHR12452:SF0">
    <property type="entry name" value="THIOREDOXIN DOMAIN-CONTAINING PROTEIN 17"/>
    <property type="match status" value="1"/>
</dbReference>
<dbReference type="Pfam" id="PF06110">
    <property type="entry name" value="TXD17-like_Trx"/>
    <property type="match status" value="1"/>
</dbReference>
<evidence type="ECO:0000313" key="5">
    <source>
        <dbReference type="Proteomes" id="UP000095284"/>
    </source>
</evidence>
<dbReference type="Proteomes" id="UP000659654">
    <property type="component" value="Unassembled WGS sequence"/>
</dbReference>
<protein>
    <recommendedName>
        <fullName evidence="2">Thioredoxin domain-containing protein 17</fullName>
    </recommendedName>
</protein>
<evidence type="ECO:0000313" key="6">
    <source>
        <dbReference type="Proteomes" id="UP000659654"/>
    </source>
</evidence>
<dbReference type="GO" id="GO:0047134">
    <property type="term" value="F:protein-disulfide reductase [NAD(P)H] activity"/>
    <property type="evidence" value="ECO:0007669"/>
    <property type="project" value="InterPro"/>
</dbReference>
<dbReference type="EMBL" id="CAJFCV020000001">
    <property type="protein sequence ID" value="CAG9083708.1"/>
    <property type="molecule type" value="Genomic_DNA"/>
</dbReference>
<dbReference type="Proteomes" id="UP000582659">
    <property type="component" value="Unassembled WGS sequence"/>
</dbReference>
<dbReference type="OrthoDB" id="78947at2759"/>
<accession>A0A1I7RKY6</accession>
<dbReference type="PANTHER" id="PTHR12452">
    <property type="entry name" value="42-9-9 PROTEIN-RELATED"/>
    <property type="match status" value="1"/>
</dbReference>
<dbReference type="InterPro" id="IPR036249">
    <property type="entry name" value="Thioredoxin-like_sf"/>
</dbReference>
<dbReference type="GO" id="GO:0005829">
    <property type="term" value="C:cytosol"/>
    <property type="evidence" value="ECO:0007669"/>
    <property type="project" value="TreeGrafter"/>
</dbReference>
<organism evidence="5 7">
    <name type="scientific">Bursaphelenchus xylophilus</name>
    <name type="common">Pinewood nematode worm</name>
    <name type="synonym">Aphelenchoides xylophilus</name>
    <dbReference type="NCBI Taxonomy" id="6326"/>
    <lineage>
        <taxon>Eukaryota</taxon>
        <taxon>Metazoa</taxon>
        <taxon>Ecdysozoa</taxon>
        <taxon>Nematoda</taxon>
        <taxon>Chromadorea</taxon>
        <taxon>Rhabditida</taxon>
        <taxon>Tylenchina</taxon>
        <taxon>Tylenchomorpha</taxon>
        <taxon>Aphelenchoidea</taxon>
        <taxon>Aphelenchoididae</taxon>
        <taxon>Bursaphelenchus</taxon>
    </lineage>
</organism>
<gene>
    <name evidence="4" type="ORF">BXYJ_LOCUS1237</name>
</gene>
<keyword evidence="6" id="KW-1185">Reference proteome</keyword>
<reference evidence="7" key="1">
    <citation type="submission" date="2016-11" db="UniProtKB">
        <authorList>
            <consortium name="WormBaseParasite"/>
        </authorList>
    </citation>
    <scope>IDENTIFICATION</scope>
</reference>
<evidence type="ECO:0000256" key="1">
    <source>
        <dbReference type="ARBA" id="ARBA00008987"/>
    </source>
</evidence>
<dbReference type="AlphaFoldDB" id="A0A1I7RKY6"/>
<name>A0A1I7RKY6_BURXY</name>
<evidence type="ECO:0000256" key="2">
    <source>
        <dbReference type="ARBA" id="ARBA00016949"/>
    </source>
</evidence>
<dbReference type="SUPFAM" id="SSF52833">
    <property type="entry name" value="Thioredoxin-like"/>
    <property type="match status" value="1"/>
</dbReference>
<dbReference type="EMBL" id="CAJFDI010000001">
    <property type="protein sequence ID" value="CAD5209027.1"/>
    <property type="molecule type" value="Genomic_DNA"/>
</dbReference>
<dbReference type="SMR" id="A0A1I7RKY6"/>
<reference evidence="4" key="2">
    <citation type="submission" date="2020-09" db="EMBL/GenBank/DDBJ databases">
        <authorList>
            <person name="Kikuchi T."/>
        </authorList>
    </citation>
    <scope>NUCLEOTIDE SEQUENCE</scope>
    <source>
        <strain evidence="4">Ka4C1</strain>
    </source>
</reference>